<dbReference type="HAMAP" id="MF_00651">
    <property type="entry name" value="Nuclease_YqgF"/>
    <property type="match status" value="1"/>
</dbReference>
<evidence type="ECO:0000256" key="5">
    <source>
        <dbReference type="HAMAP-Rule" id="MF_00651"/>
    </source>
</evidence>
<dbReference type="SUPFAM" id="SSF53098">
    <property type="entry name" value="Ribonuclease H-like"/>
    <property type="match status" value="1"/>
</dbReference>
<feature type="domain" description="YqgF/RNase H-like" evidence="7">
    <location>
        <begin position="4"/>
        <end position="103"/>
    </location>
</feature>
<feature type="region of interest" description="Disordered" evidence="6">
    <location>
        <begin position="139"/>
        <end position="162"/>
    </location>
</feature>
<keyword evidence="3 5" id="KW-0540">Nuclease</keyword>
<sequence length="162" mass="16849">MRNGVRLALDPGNARIGVAVSDPSGILASPLETIPRGRGDKNRVALLVLEKEAREVVVGYPASLSGEEGPAARSAREFAAALAGLLHPVPVRLVDERLTTVTAQGHLLSGASFSKKGAKGGRARRTVIDQAAATVLLQSALDQERSTGRPPGEIVRSSQGES</sequence>
<dbReference type="OrthoDB" id="9790539at2"/>
<protein>
    <recommendedName>
        <fullName evidence="5">Putative pre-16S rRNA nuclease</fullName>
        <ecNumber evidence="5">3.1.-.-</ecNumber>
    </recommendedName>
</protein>
<dbReference type="GO" id="GO:0005829">
    <property type="term" value="C:cytosol"/>
    <property type="evidence" value="ECO:0007669"/>
    <property type="project" value="TreeGrafter"/>
</dbReference>
<accession>A0A1M6VEI6</accession>
<dbReference type="GO" id="GO:0000967">
    <property type="term" value="P:rRNA 5'-end processing"/>
    <property type="evidence" value="ECO:0007669"/>
    <property type="project" value="UniProtKB-UniRule"/>
</dbReference>
<name>A0A1M6VEI6_9ACTN</name>
<dbReference type="InterPro" id="IPR005227">
    <property type="entry name" value="YqgF"/>
</dbReference>
<dbReference type="NCBIfam" id="TIGR00250">
    <property type="entry name" value="RNAse_H_YqgF"/>
    <property type="match status" value="1"/>
</dbReference>
<dbReference type="CDD" id="cd16964">
    <property type="entry name" value="YqgF"/>
    <property type="match status" value="1"/>
</dbReference>
<dbReference type="EMBL" id="FQZK01000034">
    <property type="protein sequence ID" value="SHK79696.1"/>
    <property type="molecule type" value="Genomic_DNA"/>
</dbReference>
<dbReference type="AlphaFoldDB" id="A0A1M6VEI6"/>
<keyword evidence="1 5" id="KW-0963">Cytoplasm</keyword>
<dbReference type="STRING" id="758803.SAMN05421803_1347"/>
<comment type="function">
    <text evidence="5">Could be a nuclease involved in processing of the 5'-end of pre-16S rRNA.</text>
</comment>
<evidence type="ECO:0000256" key="4">
    <source>
        <dbReference type="ARBA" id="ARBA00022801"/>
    </source>
</evidence>
<evidence type="ECO:0000259" key="7">
    <source>
        <dbReference type="SMART" id="SM00732"/>
    </source>
</evidence>
<reference evidence="8 9" key="1">
    <citation type="submission" date="2016-11" db="EMBL/GenBank/DDBJ databases">
        <authorList>
            <person name="Jaros S."/>
            <person name="Januszkiewicz K."/>
            <person name="Wedrychowicz H."/>
        </authorList>
    </citation>
    <scope>NUCLEOTIDE SEQUENCE [LARGE SCALE GENOMIC DNA]</scope>
    <source>
        <strain evidence="8 9">CGMCC 4.5723</strain>
    </source>
</reference>
<dbReference type="InterPro" id="IPR037027">
    <property type="entry name" value="YqgF/RNaseH-like_dom_sf"/>
</dbReference>
<evidence type="ECO:0000313" key="8">
    <source>
        <dbReference type="EMBL" id="SHK79696.1"/>
    </source>
</evidence>
<evidence type="ECO:0000256" key="1">
    <source>
        <dbReference type="ARBA" id="ARBA00022490"/>
    </source>
</evidence>
<gene>
    <name evidence="8" type="ORF">SAMN05421803_1347</name>
</gene>
<evidence type="ECO:0000256" key="3">
    <source>
        <dbReference type="ARBA" id="ARBA00022722"/>
    </source>
</evidence>
<keyword evidence="2 5" id="KW-0690">Ribosome biogenesis</keyword>
<comment type="subcellular location">
    <subcellularLocation>
        <location evidence="5">Cytoplasm</location>
    </subcellularLocation>
</comment>
<dbReference type="PANTHER" id="PTHR33317">
    <property type="entry name" value="POLYNUCLEOTIDYL TRANSFERASE, RIBONUCLEASE H-LIKE SUPERFAMILY PROTEIN"/>
    <property type="match status" value="1"/>
</dbReference>
<evidence type="ECO:0000256" key="2">
    <source>
        <dbReference type="ARBA" id="ARBA00022517"/>
    </source>
</evidence>
<dbReference type="Pfam" id="PF03652">
    <property type="entry name" value="RuvX"/>
    <property type="match status" value="1"/>
</dbReference>
<dbReference type="RefSeq" id="WP_073384100.1">
    <property type="nucleotide sequence ID" value="NZ_FQZK01000034.1"/>
</dbReference>
<evidence type="ECO:0000256" key="6">
    <source>
        <dbReference type="SAM" id="MobiDB-lite"/>
    </source>
</evidence>
<dbReference type="Proteomes" id="UP000184452">
    <property type="component" value="Unassembled WGS sequence"/>
</dbReference>
<evidence type="ECO:0000313" key="9">
    <source>
        <dbReference type="Proteomes" id="UP000184452"/>
    </source>
</evidence>
<dbReference type="EC" id="3.1.-.-" evidence="5"/>
<dbReference type="SMART" id="SM00732">
    <property type="entry name" value="YqgFc"/>
    <property type="match status" value="1"/>
</dbReference>
<dbReference type="Gene3D" id="3.30.420.140">
    <property type="entry name" value="YqgF/RNase H-like domain"/>
    <property type="match status" value="1"/>
</dbReference>
<dbReference type="GO" id="GO:0004518">
    <property type="term" value="F:nuclease activity"/>
    <property type="evidence" value="ECO:0007669"/>
    <property type="project" value="UniProtKB-KW"/>
</dbReference>
<dbReference type="PANTHER" id="PTHR33317:SF4">
    <property type="entry name" value="POLYNUCLEOTIDYL TRANSFERASE, RIBONUCLEASE H-LIKE SUPERFAMILY PROTEIN"/>
    <property type="match status" value="1"/>
</dbReference>
<dbReference type="InterPro" id="IPR006641">
    <property type="entry name" value="YqgF/RNaseH-like_dom"/>
</dbReference>
<keyword evidence="4 5" id="KW-0378">Hydrolase</keyword>
<organism evidence="8 9">
    <name type="scientific">Nocardiopsis flavescens</name>
    <dbReference type="NCBI Taxonomy" id="758803"/>
    <lineage>
        <taxon>Bacteria</taxon>
        <taxon>Bacillati</taxon>
        <taxon>Actinomycetota</taxon>
        <taxon>Actinomycetes</taxon>
        <taxon>Streptosporangiales</taxon>
        <taxon>Nocardiopsidaceae</taxon>
        <taxon>Nocardiopsis</taxon>
    </lineage>
</organism>
<dbReference type="InterPro" id="IPR012337">
    <property type="entry name" value="RNaseH-like_sf"/>
</dbReference>
<dbReference type="GO" id="GO:0016788">
    <property type="term" value="F:hydrolase activity, acting on ester bonds"/>
    <property type="evidence" value="ECO:0007669"/>
    <property type="project" value="UniProtKB-UniRule"/>
</dbReference>
<proteinExistence type="inferred from homology"/>
<keyword evidence="9" id="KW-1185">Reference proteome</keyword>
<comment type="similarity">
    <text evidence="5">Belongs to the YqgF HJR family.</text>
</comment>